<organism evidence="2 3">
    <name type="scientific">Pleurodeles waltl</name>
    <name type="common">Iberian ribbed newt</name>
    <dbReference type="NCBI Taxonomy" id="8319"/>
    <lineage>
        <taxon>Eukaryota</taxon>
        <taxon>Metazoa</taxon>
        <taxon>Chordata</taxon>
        <taxon>Craniata</taxon>
        <taxon>Vertebrata</taxon>
        <taxon>Euteleostomi</taxon>
        <taxon>Amphibia</taxon>
        <taxon>Batrachia</taxon>
        <taxon>Caudata</taxon>
        <taxon>Salamandroidea</taxon>
        <taxon>Salamandridae</taxon>
        <taxon>Pleurodelinae</taxon>
        <taxon>Pleurodeles</taxon>
    </lineage>
</organism>
<name>A0AAV7V9X8_PLEWA</name>
<feature type="compositionally biased region" description="Pro residues" evidence="1">
    <location>
        <begin position="93"/>
        <end position="104"/>
    </location>
</feature>
<dbReference type="AlphaFoldDB" id="A0AAV7V9X8"/>
<protein>
    <submittedName>
        <fullName evidence="2">Uncharacterized protein</fullName>
    </submittedName>
</protein>
<keyword evidence="3" id="KW-1185">Reference proteome</keyword>
<feature type="region of interest" description="Disordered" evidence="1">
    <location>
        <begin position="1"/>
        <end position="104"/>
    </location>
</feature>
<comment type="caution">
    <text evidence="2">The sequence shown here is derived from an EMBL/GenBank/DDBJ whole genome shotgun (WGS) entry which is preliminary data.</text>
</comment>
<gene>
    <name evidence="2" type="ORF">NDU88_000791</name>
</gene>
<evidence type="ECO:0000256" key="1">
    <source>
        <dbReference type="SAM" id="MobiDB-lite"/>
    </source>
</evidence>
<evidence type="ECO:0000313" key="3">
    <source>
        <dbReference type="Proteomes" id="UP001066276"/>
    </source>
</evidence>
<sequence length="104" mass="10482">MHGPEACGRNTSRGLEWRAGLRRRDAPPSALAAATTGGGAEQPTPHLPAPVSGDRSPLGLGGAEDVAQVRGKKAAGDGPPSSLDPEGGGRCWAPPPARQHPPPT</sequence>
<accession>A0AAV7V9X8</accession>
<evidence type="ECO:0000313" key="2">
    <source>
        <dbReference type="EMBL" id="KAJ1196928.1"/>
    </source>
</evidence>
<proteinExistence type="predicted"/>
<reference evidence="2" key="1">
    <citation type="journal article" date="2022" name="bioRxiv">
        <title>Sequencing and chromosome-scale assembly of the giantPleurodeles waltlgenome.</title>
        <authorList>
            <person name="Brown T."/>
            <person name="Elewa A."/>
            <person name="Iarovenko S."/>
            <person name="Subramanian E."/>
            <person name="Araus A.J."/>
            <person name="Petzold A."/>
            <person name="Susuki M."/>
            <person name="Suzuki K.-i.T."/>
            <person name="Hayashi T."/>
            <person name="Toyoda A."/>
            <person name="Oliveira C."/>
            <person name="Osipova E."/>
            <person name="Leigh N.D."/>
            <person name="Simon A."/>
            <person name="Yun M.H."/>
        </authorList>
    </citation>
    <scope>NUCLEOTIDE SEQUENCE</scope>
    <source>
        <strain evidence="2">20211129_DDA</strain>
        <tissue evidence="2">Liver</tissue>
    </source>
</reference>
<dbReference type="EMBL" id="JANPWB010000003">
    <property type="protein sequence ID" value="KAJ1196928.1"/>
    <property type="molecule type" value="Genomic_DNA"/>
</dbReference>
<dbReference type="Proteomes" id="UP001066276">
    <property type="component" value="Chromosome 2_1"/>
</dbReference>